<evidence type="ECO:0000256" key="15">
    <source>
        <dbReference type="ARBA" id="ARBA00060737"/>
    </source>
</evidence>
<evidence type="ECO:0000256" key="8">
    <source>
        <dbReference type="ARBA" id="ARBA00022723"/>
    </source>
</evidence>
<dbReference type="SUPFAM" id="SSF57850">
    <property type="entry name" value="RING/U-box"/>
    <property type="match status" value="1"/>
</dbReference>
<dbReference type="SMART" id="SM00194">
    <property type="entry name" value="PTPc"/>
    <property type="match status" value="1"/>
</dbReference>
<comment type="pathway">
    <text evidence="3">Protein modification; protein ubiquitination.</text>
</comment>
<feature type="compositionally biased region" description="Basic and acidic residues" evidence="19">
    <location>
        <begin position="748"/>
        <end position="761"/>
    </location>
</feature>
<feature type="domain" description="Tyrosine-protein phosphatase" evidence="20">
    <location>
        <begin position="362"/>
        <end position="639"/>
    </location>
</feature>
<feature type="compositionally biased region" description="Basic and acidic residues" evidence="19">
    <location>
        <begin position="798"/>
        <end position="808"/>
    </location>
</feature>
<evidence type="ECO:0000256" key="6">
    <source>
        <dbReference type="ARBA" id="ARBA00022490"/>
    </source>
</evidence>
<dbReference type="SUPFAM" id="SSF54495">
    <property type="entry name" value="UBC-like"/>
    <property type="match status" value="1"/>
</dbReference>
<dbReference type="InterPro" id="IPR016130">
    <property type="entry name" value="Tyr_Pase_AS"/>
</dbReference>
<dbReference type="FunFam" id="3.10.110.10:FF:000052">
    <property type="entry name" value="Putative e3 ubiquitin-protein ligase rnf25"/>
    <property type="match status" value="1"/>
</dbReference>
<keyword evidence="12" id="KW-0862">Zinc</keyword>
<evidence type="ECO:0000256" key="1">
    <source>
        <dbReference type="ARBA" id="ARBA00000900"/>
    </source>
</evidence>
<proteinExistence type="inferred from homology"/>
<dbReference type="InterPro" id="IPR000242">
    <property type="entry name" value="PTP_cat"/>
</dbReference>
<dbReference type="PROSITE" id="PS00383">
    <property type="entry name" value="TYR_PHOSPHATASE_1"/>
    <property type="match status" value="1"/>
</dbReference>
<evidence type="ECO:0000256" key="9">
    <source>
        <dbReference type="ARBA" id="ARBA00022771"/>
    </source>
</evidence>
<keyword evidence="7" id="KW-0808">Transferase</keyword>
<feature type="region of interest" description="Disordered" evidence="19">
    <location>
        <begin position="366"/>
        <end position="391"/>
    </location>
</feature>
<feature type="compositionally biased region" description="Basic and acidic residues" evidence="19">
    <location>
        <begin position="378"/>
        <end position="388"/>
    </location>
</feature>
<evidence type="ECO:0000256" key="2">
    <source>
        <dbReference type="ARBA" id="ARBA00004496"/>
    </source>
</evidence>
<evidence type="ECO:0000256" key="11">
    <source>
        <dbReference type="ARBA" id="ARBA00022801"/>
    </source>
</evidence>
<dbReference type="GO" id="GO:0000278">
    <property type="term" value="P:mitotic cell cycle"/>
    <property type="evidence" value="ECO:0007669"/>
    <property type="project" value="TreeGrafter"/>
</dbReference>
<evidence type="ECO:0000256" key="14">
    <source>
        <dbReference type="ARBA" id="ARBA00022999"/>
    </source>
</evidence>
<evidence type="ECO:0000256" key="19">
    <source>
        <dbReference type="SAM" id="MobiDB-lite"/>
    </source>
</evidence>
<sequence length="848" mass="96349">MAIIKKQQLHGKGRSGCKVTPIKRSVESGIDEELEVLKSIYIEELNISLSERSQPEVISLRLHPSTGDEEEKKYVCITLELELSQQYPHEIPTINIKNPRGIGEEEVNRLQESLVTLATELQGGPMLYDLIELAKEKLTEGNIPHCPCTICYEHFHEGEEFTKTHCYHYFHCHCLAHYVRHVLASIQQENQSRPTHQQDDGGQTKVPCPVCREEMECNVDLYTGETTPQDQSLNFYPTAELRTWQREMSRLLRRQRERGGVIDVQEERNKFLITQDDVVELNLTSIQDTDPESSTRHSTESSTKNSTEASSKDQGTNVTVKDSGKSRNTGILNKAKTTFKASRLPQQIQMLEREFDRRWTRFSEEFENLNRRGAPGGSKKEGQRPENRHKNRVKHLVPYDDTRVVLKDGDSEVKGSDYICAAYIQITSETSRADGGRLIATQGCLSETVGDFWRMVWQERSQVIVMATKAVEDDRVKVSRYWCEEGEERLLEGQNYKFQVKGQSVTPHRDYVLRELEVTRLSGEGQGEGSRLMYQFNFTAWPDFGVPKNPAAIIDFLATVNSKQAELTEAGPMVIHCSAGLGRTGTLVVIEALIHQIKEEGLDCDLDIQKTVLKVRSQRPGMIQTEPQYKFIYKALLSYLQSQPGFTPEQGTLDSYHEEAHRQRFVPKDRRGRGRGRPVNQRPGVNDRLSRARDTQSHPGNHHSDEDQSGKSHTDNKKNDSLIEKNADEVTSNKSQERRGFGKPKSSQKAERNPSESHETGGVEENAAAGMSKDSINEKRNNEDTRKGFGRPRSGQIRKSDQGHHESGQQRSPRNQKDTGNSKDSSTQRETRKGFGQPPERLQHDKGD</sequence>
<evidence type="ECO:0000256" key="7">
    <source>
        <dbReference type="ARBA" id="ARBA00022679"/>
    </source>
</evidence>
<feature type="compositionally biased region" description="Basic and acidic residues" evidence="19">
    <location>
        <begin position="655"/>
        <end position="669"/>
    </location>
</feature>
<accession>A0A8W8KJC1</accession>
<keyword evidence="6" id="KW-0963">Cytoplasm</keyword>
<keyword evidence="25" id="KW-1185">Reference proteome</keyword>
<feature type="compositionally biased region" description="Basic and acidic residues" evidence="19">
    <location>
        <begin position="775"/>
        <end position="787"/>
    </location>
</feature>
<keyword evidence="8" id="KW-0479">Metal-binding</keyword>
<dbReference type="InterPro" id="IPR052123">
    <property type="entry name" value="Non-rcpt_Tyr_Phosphatase"/>
</dbReference>
<protein>
    <recommendedName>
        <fullName evidence="16">E3 ubiquitin-protein ligase RNF25</fullName>
        <ecNumber evidence="4">2.3.2.27</ecNumber>
        <ecNumber evidence="5">3.1.3.48</ecNumber>
    </recommendedName>
    <alternativeName>
        <fullName evidence="17">RING finger protein 25</fullName>
    </alternativeName>
</protein>
<dbReference type="Pfam" id="PF00102">
    <property type="entry name" value="Y_phosphatase"/>
    <property type="match status" value="1"/>
</dbReference>
<dbReference type="InterPro" id="IPR006575">
    <property type="entry name" value="RWD_dom"/>
</dbReference>
<dbReference type="PROSITE" id="PS50055">
    <property type="entry name" value="TYR_PHOSPHATASE_PTP"/>
    <property type="match status" value="1"/>
</dbReference>
<keyword evidence="14" id="KW-0727">SH2 domain</keyword>
<dbReference type="CDD" id="cd16470">
    <property type="entry name" value="RING-H2_RNF25"/>
    <property type="match status" value="1"/>
</dbReference>
<dbReference type="InterPro" id="IPR001841">
    <property type="entry name" value="Znf_RING"/>
</dbReference>
<keyword evidence="13" id="KW-0904">Protein phosphatase</keyword>
<dbReference type="EnsemblMetazoa" id="G23725.1">
    <property type="protein sequence ID" value="G23725.1:cds"/>
    <property type="gene ID" value="G23725"/>
</dbReference>
<feature type="region of interest" description="Disordered" evidence="19">
    <location>
        <begin position="285"/>
        <end position="338"/>
    </location>
</feature>
<evidence type="ECO:0000256" key="17">
    <source>
        <dbReference type="ARBA" id="ARBA00075535"/>
    </source>
</evidence>
<dbReference type="PANTHER" id="PTHR46257:SF3">
    <property type="entry name" value="TYROSINE-PROTEIN PHOSPHATASE CORKSCREW"/>
    <property type="match status" value="1"/>
</dbReference>
<dbReference type="GO" id="GO:0001784">
    <property type="term" value="F:phosphotyrosine residue binding"/>
    <property type="evidence" value="ECO:0007669"/>
    <property type="project" value="TreeGrafter"/>
</dbReference>
<dbReference type="PANTHER" id="PTHR46257">
    <property type="entry name" value="TYROSINE-PROTEIN PHOSPHATASE CORKSCREW"/>
    <property type="match status" value="1"/>
</dbReference>
<evidence type="ECO:0000256" key="16">
    <source>
        <dbReference type="ARBA" id="ARBA00067354"/>
    </source>
</evidence>
<dbReference type="Pfam" id="PF05773">
    <property type="entry name" value="RWD"/>
    <property type="match status" value="1"/>
</dbReference>
<dbReference type="SMART" id="SM00591">
    <property type="entry name" value="RWD"/>
    <property type="match status" value="1"/>
</dbReference>
<dbReference type="InterPro" id="IPR003595">
    <property type="entry name" value="Tyr_Pase_cat"/>
</dbReference>
<evidence type="ECO:0000259" key="23">
    <source>
        <dbReference type="PROSITE" id="PS50908"/>
    </source>
</evidence>
<evidence type="ECO:0000256" key="3">
    <source>
        <dbReference type="ARBA" id="ARBA00004906"/>
    </source>
</evidence>
<dbReference type="CDD" id="cd23818">
    <property type="entry name" value="RWD_RNF25"/>
    <property type="match status" value="1"/>
</dbReference>
<dbReference type="Gene3D" id="3.30.40.10">
    <property type="entry name" value="Zinc/RING finger domain, C3HC4 (zinc finger)"/>
    <property type="match status" value="1"/>
</dbReference>
<feature type="domain" description="RWD" evidence="23">
    <location>
        <begin position="32"/>
        <end position="141"/>
    </location>
</feature>
<name>A0A8W8KJC1_MAGGI</name>
<feature type="compositionally biased region" description="Polar residues" evidence="19">
    <location>
        <begin position="304"/>
        <end position="338"/>
    </location>
</feature>
<evidence type="ECO:0000259" key="20">
    <source>
        <dbReference type="PROSITE" id="PS50055"/>
    </source>
</evidence>
<dbReference type="GO" id="GO:0005737">
    <property type="term" value="C:cytoplasm"/>
    <property type="evidence" value="ECO:0007669"/>
    <property type="project" value="UniProtKB-SubCell"/>
</dbReference>
<keyword evidence="11" id="KW-0378">Hydrolase</keyword>
<dbReference type="Gene3D" id="3.90.190.10">
    <property type="entry name" value="Protein tyrosine phosphatase superfamily"/>
    <property type="match status" value="1"/>
</dbReference>
<feature type="compositionally biased region" description="Basic and acidic residues" evidence="19">
    <location>
        <begin position="815"/>
        <end position="833"/>
    </location>
</feature>
<evidence type="ECO:0000313" key="24">
    <source>
        <dbReference type="EnsemblMetazoa" id="G23725.1:cds"/>
    </source>
</evidence>
<dbReference type="AlphaFoldDB" id="A0A8W8KJC1"/>
<evidence type="ECO:0000256" key="13">
    <source>
        <dbReference type="ARBA" id="ARBA00022912"/>
    </source>
</evidence>
<evidence type="ECO:0000256" key="18">
    <source>
        <dbReference type="PROSITE-ProRule" id="PRU00175"/>
    </source>
</evidence>
<keyword evidence="10" id="KW-0833">Ubl conjugation pathway</keyword>
<dbReference type="GO" id="GO:0004726">
    <property type="term" value="F:non-membrane spanning protein tyrosine phosphatase activity"/>
    <property type="evidence" value="ECO:0007669"/>
    <property type="project" value="TreeGrafter"/>
</dbReference>
<dbReference type="PROSITE" id="PS50056">
    <property type="entry name" value="TYR_PHOSPHATASE_2"/>
    <property type="match status" value="1"/>
</dbReference>
<dbReference type="SUPFAM" id="SSF52799">
    <property type="entry name" value="(Phosphotyrosine protein) phosphatases II"/>
    <property type="match status" value="1"/>
</dbReference>
<keyword evidence="9 18" id="KW-0863">Zinc-finger</keyword>
<dbReference type="InterPro" id="IPR016135">
    <property type="entry name" value="UBQ-conjugating_enzyme/RWD"/>
</dbReference>
<evidence type="ECO:0000256" key="10">
    <source>
        <dbReference type="ARBA" id="ARBA00022786"/>
    </source>
</evidence>
<comment type="subcellular location">
    <subcellularLocation>
        <location evidence="2">Cytoplasm</location>
    </subcellularLocation>
</comment>
<organism evidence="24 25">
    <name type="scientific">Magallana gigas</name>
    <name type="common">Pacific oyster</name>
    <name type="synonym">Crassostrea gigas</name>
    <dbReference type="NCBI Taxonomy" id="29159"/>
    <lineage>
        <taxon>Eukaryota</taxon>
        <taxon>Metazoa</taxon>
        <taxon>Spiralia</taxon>
        <taxon>Lophotrochozoa</taxon>
        <taxon>Mollusca</taxon>
        <taxon>Bivalvia</taxon>
        <taxon>Autobranchia</taxon>
        <taxon>Pteriomorphia</taxon>
        <taxon>Ostreida</taxon>
        <taxon>Ostreoidea</taxon>
        <taxon>Ostreidae</taxon>
        <taxon>Magallana</taxon>
    </lineage>
</organism>
<dbReference type="InterPro" id="IPR029021">
    <property type="entry name" value="Prot-tyrosine_phosphatase-like"/>
</dbReference>
<dbReference type="PRINTS" id="PR00700">
    <property type="entry name" value="PRTYPHPHTASE"/>
</dbReference>
<evidence type="ECO:0000256" key="12">
    <source>
        <dbReference type="ARBA" id="ARBA00022833"/>
    </source>
</evidence>
<evidence type="ECO:0000256" key="5">
    <source>
        <dbReference type="ARBA" id="ARBA00013064"/>
    </source>
</evidence>
<evidence type="ECO:0000259" key="22">
    <source>
        <dbReference type="PROSITE" id="PS50089"/>
    </source>
</evidence>
<dbReference type="PROSITE" id="PS50089">
    <property type="entry name" value="ZF_RING_2"/>
    <property type="match status" value="1"/>
</dbReference>
<feature type="domain" description="Tyrosine specific protein phosphatases" evidence="21">
    <location>
        <begin position="554"/>
        <end position="630"/>
    </location>
</feature>
<dbReference type="FunFam" id="3.30.40.10:FF:000215">
    <property type="entry name" value="E3 ubiquitin-protein ligase RNF25"/>
    <property type="match status" value="1"/>
</dbReference>
<dbReference type="Gene3D" id="3.10.110.10">
    <property type="entry name" value="Ubiquitin Conjugating Enzyme"/>
    <property type="match status" value="1"/>
</dbReference>
<feature type="region of interest" description="Disordered" evidence="19">
    <location>
        <begin position="648"/>
        <end position="848"/>
    </location>
</feature>
<dbReference type="GO" id="GO:0030154">
    <property type="term" value="P:cell differentiation"/>
    <property type="evidence" value="ECO:0007669"/>
    <property type="project" value="TreeGrafter"/>
</dbReference>
<feature type="compositionally biased region" description="Basic and acidic residues" evidence="19">
    <location>
        <begin position="688"/>
        <end position="728"/>
    </location>
</feature>
<dbReference type="InterPro" id="IPR000387">
    <property type="entry name" value="Tyr_Pase_dom"/>
</dbReference>
<dbReference type="EC" id="2.3.2.27" evidence="4"/>
<dbReference type="EC" id="3.1.3.48" evidence="5"/>
<dbReference type="SMART" id="SM00404">
    <property type="entry name" value="PTPc_motif"/>
    <property type="match status" value="1"/>
</dbReference>
<dbReference type="InterPro" id="IPR013083">
    <property type="entry name" value="Znf_RING/FYVE/PHD"/>
</dbReference>
<reference evidence="24" key="1">
    <citation type="submission" date="2022-08" db="UniProtKB">
        <authorList>
            <consortium name="EnsemblMetazoa"/>
        </authorList>
    </citation>
    <scope>IDENTIFICATION</scope>
    <source>
        <strain evidence="24">05x7-T-G4-1.051#20</strain>
    </source>
</reference>
<dbReference type="SMART" id="SM00184">
    <property type="entry name" value="RING"/>
    <property type="match status" value="1"/>
</dbReference>
<feature type="domain" description="RING-type" evidence="22">
    <location>
        <begin position="148"/>
        <end position="212"/>
    </location>
</feature>
<evidence type="ECO:0000259" key="21">
    <source>
        <dbReference type="PROSITE" id="PS50056"/>
    </source>
</evidence>
<dbReference type="PROSITE" id="PS50908">
    <property type="entry name" value="RWD"/>
    <property type="match status" value="1"/>
</dbReference>
<comment type="catalytic activity">
    <reaction evidence="1">
        <text>S-ubiquitinyl-[E2 ubiquitin-conjugating enzyme]-L-cysteine + [acceptor protein]-L-lysine = [E2 ubiquitin-conjugating enzyme]-L-cysteine + N(6)-ubiquitinyl-[acceptor protein]-L-lysine.</text>
        <dbReference type="EC" id="2.3.2.27"/>
    </reaction>
</comment>
<comment type="similarity">
    <text evidence="15">Belongs to the RNF25 family.</text>
</comment>
<dbReference type="Proteomes" id="UP000005408">
    <property type="component" value="Unassembled WGS sequence"/>
</dbReference>
<dbReference type="GO" id="GO:0035556">
    <property type="term" value="P:intracellular signal transduction"/>
    <property type="evidence" value="ECO:0007669"/>
    <property type="project" value="TreeGrafter"/>
</dbReference>
<dbReference type="GO" id="GO:0061630">
    <property type="term" value="F:ubiquitin protein ligase activity"/>
    <property type="evidence" value="ECO:0007669"/>
    <property type="project" value="UniProtKB-EC"/>
</dbReference>
<dbReference type="GO" id="GO:0008270">
    <property type="term" value="F:zinc ion binding"/>
    <property type="evidence" value="ECO:0007669"/>
    <property type="project" value="UniProtKB-KW"/>
</dbReference>
<evidence type="ECO:0000256" key="4">
    <source>
        <dbReference type="ARBA" id="ARBA00012483"/>
    </source>
</evidence>
<evidence type="ECO:0000313" key="25">
    <source>
        <dbReference type="Proteomes" id="UP000005408"/>
    </source>
</evidence>